<dbReference type="STRING" id="1028.SAMN05661096_03597"/>
<dbReference type="CDD" id="cd14733">
    <property type="entry name" value="BACK"/>
    <property type="match status" value="1"/>
</dbReference>
<dbReference type="Gene3D" id="3.30.565.60">
    <property type="match status" value="1"/>
</dbReference>
<dbReference type="PANTHER" id="PTHR30595">
    <property type="entry name" value="GLPR-RELATED TRANSCRIPTIONAL REPRESSOR"/>
    <property type="match status" value="1"/>
</dbReference>
<dbReference type="InterPro" id="IPR038461">
    <property type="entry name" value="Schlafen_AlbA_2_dom_sf"/>
</dbReference>
<dbReference type="Proteomes" id="UP000193804">
    <property type="component" value="Unassembled WGS sequence"/>
</dbReference>
<protein>
    <submittedName>
        <fullName evidence="2">Predicted transcriptional regulator, contains HTH domain</fullName>
    </submittedName>
</protein>
<evidence type="ECO:0000313" key="3">
    <source>
        <dbReference type="Proteomes" id="UP000193804"/>
    </source>
</evidence>
<dbReference type="InterPro" id="IPR007421">
    <property type="entry name" value="Schlafen_AlbA_2_dom"/>
</dbReference>
<dbReference type="AlphaFoldDB" id="A0A1X7L602"/>
<proteinExistence type="predicted"/>
<feature type="domain" description="Schlafen AlbA-2" evidence="1">
    <location>
        <begin position="14"/>
        <end position="128"/>
    </location>
</feature>
<gene>
    <name evidence="2" type="ORF">SAMN05661096_03597</name>
</gene>
<keyword evidence="3" id="KW-1185">Reference proteome</keyword>
<dbReference type="PANTHER" id="PTHR30595:SF6">
    <property type="entry name" value="SCHLAFEN ALBA-2 DOMAIN-CONTAINING PROTEIN"/>
    <property type="match status" value="1"/>
</dbReference>
<organism evidence="2 3">
    <name type="scientific">Marivirga sericea</name>
    <dbReference type="NCBI Taxonomy" id="1028"/>
    <lineage>
        <taxon>Bacteria</taxon>
        <taxon>Pseudomonadati</taxon>
        <taxon>Bacteroidota</taxon>
        <taxon>Cytophagia</taxon>
        <taxon>Cytophagales</taxon>
        <taxon>Marivirgaceae</taxon>
        <taxon>Marivirga</taxon>
    </lineage>
</organism>
<dbReference type="OrthoDB" id="9807907at2"/>
<evidence type="ECO:0000313" key="2">
    <source>
        <dbReference type="EMBL" id="SMG49308.1"/>
    </source>
</evidence>
<sequence>MDALELLDLIQKGESSVVQFKVRINDAYKIGTEMVAFSNTKGGLIIIGVDDKSGDINGLSFEEIAETNQLLANAASDNVKPQIFIETETVEVENKNVIVASIAEGMSKPHTDNKGIIWLKNGSDKRKVVAREEMARLLQNSGNLFADETLVNGTTVNDIDEDFFQEFVLAKTKKSIEEIGQSTSTVLSNLGMIKEGKLSLGGLLLFGKNPQQFRPNFTVQCVSFVGNDISSKEYRDKEEPITGNLKELYEKTLSFITRNLKKVQIKEGFNSQSKLEIPIETIEELLVNALIHRDYFILSSIKIFIFDNRIEITSPGRLPNTLTIDNIKIGTSISRNPILFTNARYILPFVGVGSGIPRAIENSPDLELINDTERELFISVIKRPE</sequence>
<dbReference type="EMBL" id="FXAW01000008">
    <property type="protein sequence ID" value="SMG49308.1"/>
    <property type="molecule type" value="Genomic_DNA"/>
</dbReference>
<evidence type="ECO:0000259" key="1">
    <source>
        <dbReference type="Pfam" id="PF04326"/>
    </source>
</evidence>
<reference evidence="3" key="1">
    <citation type="submission" date="2017-04" db="EMBL/GenBank/DDBJ databases">
        <authorList>
            <person name="Varghese N."/>
            <person name="Submissions S."/>
        </authorList>
    </citation>
    <scope>NUCLEOTIDE SEQUENCE [LARGE SCALE GENOMIC DNA]</scope>
    <source>
        <strain evidence="3">DSM 4125</strain>
    </source>
</reference>
<dbReference type="RefSeq" id="WP_085518720.1">
    <property type="nucleotide sequence ID" value="NZ_FXAW01000008.1"/>
</dbReference>
<dbReference type="Gene3D" id="3.30.950.30">
    <property type="entry name" value="Schlafen, AAA domain"/>
    <property type="match status" value="1"/>
</dbReference>
<dbReference type="Pfam" id="PF04326">
    <property type="entry name" value="SLFN_AlbA_2"/>
    <property type="match status" value="1"/>
</dbReference>
<accession>A0A1X7L602</accession>
<dbReference type="Pfam" id="PF13749">
    <property type="entry name" value="HATPase_c_4"/>
    <property type="match status" value="1"/>
</dbReference>
<name>A0A1X7L602_9BACT</name>
<dbReference type="InterPro" id="IPR038475">
    <property type="entry name" value="RecG_C_sf"/>
</dbReference>